<gene>
    <name evidence="2" type="ORF">URODEC1_LOCUS25878</name>
</gene>
<evidence type="ECO:0008006" key="4">
    <source>
        <dbReference type="Google" id="ProtNLM"/>
    </source>
</evidence>
<dbReference type="AlphaFoldDB" id="A0ABC8XQE3"/>
<dbReference type="SUPFAM" id="SSF48371">
    <property type="entry name" value="ARM repeat"/>
    <property type="match status" value="1"/>
</dbReference>
<evidence type="ECO:0000256" key="1">
    <source>
        <dbReference type="SAM" id="MobiDB-lite"/>
    </source>
</evidence>
<dbReference type="PANTHER" id="PTHR12537:SF133">
    <property type="entry name" value="OS03G0193150 PROTEIN"/>
    <property type="match status" value="1"/>
</dbReference>
<reference evidence="3" key="1">
    <citation type="submission" date="2024-06" db="EMBL/GenBank/DDBJ databases">
        <authorList>
            <person name="Ryan C."/>
        </authorList>
    </citation>
    <scope>NUCLEOTIDE SEQUENCE [LARGE SCALE GENOMIC DNA]</scope>
</reference>
<feature type="region of interest" description="Disordered" evidence="1">
    <location>
        <begin position="1"/>
        <end position="47"/>
    </location>
</feature>
<keyword evidence="3" id="KW-1185">Reference proteome</keyword>
<reference evidence="2 3" key="2">
    <citation type="submission" date="2024-10" db="EMBL/GenBank/DDBJ databases">
        <authorList>
            <person name="Ryan C."/>
        </authorList>
    </citation>
    <scope>NUCLEOTIDE SEQUENCE [LARGE SCALE GENOMIC DNA]</scope>
</reference>
<evidence type="ECO:0000313" key="3">
    <source>
        <dbReference type="Proteomes" id="UP001497457"/>
    </source>
</evidence>
<dbReference type="EMBL" id="OZ075125">
    <property type="protein sequence ID" value="CAL4929545.1"/>
    <property type="molecule type" value="Genomic_DNA"/>
</dbReference>
<accession>A0ABC8XQE3</accession>
<name>A0ABC8XQE3_9POAL</name>
<dbReference type="Gene3D" id="1.25.10.10">
    <property type="entry name" value="Leucine-rich Repeat Variant"/>
    <property type="match status" value="1"/>
</dbReference>
<dbReference type="Proteomes" id="UP001497457">
    <property type="component" value="Chromosome 15b"/>
</dbReference>
<proteinExistence type="predicted"/>
<sequence>MESYRQGGAASSNPTANPEAFVLRLGDPSSSASHLQPHHHAAIPPPLLNPQQQQQVFARAPPTHMFQYPPQALLPAATPNMRPPPHMLQYPPQALLPTATLGMRPLPHPQARSYFGDGESFFPGAGCVSTVGAYFHFGVNRPSFNVPAAPSPWAAPGQSILSTSGKEYRPNSHSTSAVLGALRNGTDRFPSTRAEMQMVQDLVMSAEGSPHVAGLLAEGDARVRKRVLAGIRHVVHKVMKDDVGGHAVFLELLRACDGKHDELEFIIDAVCNGKGVLMKVFNNEHLGRKALGELIEMMARNLPLCERLIRGLLEKERLLQESTGDVVLRHCFTVLPNKEECSLIIIKHALENIGDVLFSRFGWRCLAECLANAHRGDDLKALEDVVVKLTSEIAKGTWSFQLLQQILWSDNEDLKMRVVEGVAADIVGLAMHRAGCYVVRACFLGTRSSPEALRRLLDALLPLAPRDLQALVLGCHSNDIVQKLLVEGKNAFPAETRALAFKIEGKLGAEARKQEQAQTVLDLIFMLFPFGEGAPQ</sequence>
<evidence type="ECO:0000313" key="2">
    <source>
        <dbReference type="EMBL" id="CAL4929545.1"/>
    </source>
</evidence>
<organism evidence="2 3">
    <name type="scientific">Urochloa decumbens</name>
    <dbReference type="NCBI Taxonomy" id="240449"/>
    <lineage>
        <taxon>Eukaryota</taxon>
        <taxon>Viridiplantae</taxon>
        <taxon>Streptophyta</taxon>
        <taxon>Embryophyta</taxon>
        <taxon>Tracheophyta</taxon>
        <taxon>Spermatophyta</taxon>
        <taxon>Magnoliopsida</taxon>
        <taxon>Liliopsida</taxon>
        <taxon>Poales</taxon>
        <taxon>Poaceae</taxon>
        <taxon>PACMAD clade</taxon>
        <taxon>Panicoideae</taxon>
        <taxon>Panicodae</taxon>
        <taxon>Paniceae</taxon>
        <taxon>Melinidinae</taxon>
        <taxon>Urochloa</taxon>
    </lineage>
</organism>
<dbReference type="InterPro" id="IPR011989">
    <property type="entry name" value="ARM-like"/>
</dbReference>
<protein>
    <recommendedName>
        <fullName evidence="4">PUM-HD domain-containing protein</fullName>
    </recommendedName>
</protein>
<dbReference type="PANTHER" id="PTHR12537">
    <property type="entry name" value="RNA BINDING PROTEIN PUMILIO-RELATED"/>
    <property type="match status" value="1"/>
</dbReference>
<dbReference type="InterPro" id="IPR016024">
    <property type="entry name" value="ARM-type_fold"/>
</dbReference>